<feature type="domain" description="CobW/HypB/UreG nucleotide-binding" evidence="1">
    <location>
        <begin position="5"/>
        <end position="177"/>
    </location>
</feature>
<dbReference type="GO" id="GO:0005737">
    <property type="term" value="C:cytoplasm"/>
    <property type="evidence" value="ECO:0007669"/>
    <property type="project" value="TreeGrafter"/>
</dbReference>
<dbReference type="CDD" id="cd03112">
    <property type="entry name" value="CobW-like"/>
    <property type="match status" value="1"/>
</dbReference>
<comment type="caution">
    <text evidence="2">The sequence shown here is derived from an EMBL/GenBank/DDBJ whole genome shotgun (WGS) entry which is preliminary data.</text>
</comment>
<evidence type="ECO:0000313" key="2">
    <source>
        <dbReference type="EMBL" id="PQJ62306.1"/>
    </source>
</evidence>
<accession>A0A2S7VJF9</accession>
<sequence length="333" mass="37166">MKRIPTNIITGFLGAGKTTAILSLLARKPENEKWAILINEFGNVGVDGAILEQQGAIIKEVPGGCMCCVAGLPMSVGINALLAQKPDRLLLEPTGLGHPKEVIKKLTSGVYEDYVDLRATITLVDPRHFADSFYTDNENFQDQLALADVVVANKIDQCDDFDLFTFQSAIEQAEPKKALIGEVELGKLELEWLDIPRIDRAAQHSHHHHHDDHHHDIAPEPEIELLPGQQFIRKENHGQGFHSCGWFFAADQHFEFSKLFSLFSSLNANRVKAVVNTENGCFAFNVVNQVVSVNELSLEGFESRIEVIDSEILPWDELEQILRSIILPSNENN</sequence>
<dbReference type="RefSeq" id="WP_105062120.1">
    <property type="nucleotide sequence ID" value="NZ_MSCJ01000003.1"/>
</dbReference>
<evidence type="ECO:0000313" key="3">
    <source>
        <dbReference type="Proteomes" id="UP000238730"/>
    </source>
</evidence>
<gene>
    <name evidence="2" type="ORF">BTO08_18880</name>
</gene>
<protein>
    <submittedName>
        <fullName evidence="2">GTP-binding protein</fullName>
    </submittedName>
</protein>
<evidence type="ECO:0000259" key="1">
    <source>
        <dbReference type="Pfam" id="PF02492"/>
    </source>
</evidence>
<dbReference type="PANTHER" id="PTHR13748:SF46">
    <property type="entry name" value="ZINC CHAPERONE YEIR"/>
    <property type="match status" value="1"/>
</dbReference>
<dbReference type="OrthoDB" id="9808822at2"/>
<dbReference type="InterPro" id="IPR003495">
    <property type="entry name" value="CobW/HypB/UreG_nucleotide-bd"/>
</dbReference>
<organism evidence="2 3">
    <name type="scientific">Photobacterium angustum</name>
    <dbReference type="NCBI Taxonomy" id="661"/>
    <lineage>
        <taxon>Bacteria</taxon>
        <taxon>Pseudomonadati</taxon>
        <taxon>Pseudomonadota</taxon>
        <taxon>Gammaproteobacteria</taxon>
        <taxon>Vibrionales</taxon>
        <taxon>Vibrionaceae</taxon>
        <taxon>Photobacterium</taxon>
    </lineage>
</organism>
<dbReference type="EMBL" id="MSCJ01000003">
    <property type="protein sequence ID" value="PQJ62306.1"/>
    <property type="molecule type" value="Genomic_DNA"/>
</dbReference>
<dbReference type="Gene3D" id="3.40.50.300">
    <property type="entry name" value="P-loop containing nucleotide triphosphate hydrolases"/>
    <property type="match status" value="1"/>
</dbReference>
<dbReference type="PANTHER" id="PTHR13748">
    <property type="entry name" value="COBW-RELATED"/>
    <property type="match status" value="1"/>
</dbReference>
<dbReference type="AlphaFoldDB" id="A0A2S7VJF9"/>
<name>A0A2S7VJF9_PHOAN</name>
<dbReference type="InterPro" id="IPR027417">
    <property type="entry name" value="P-loop_NTPase"/>
</dbReference>
<dbReference type="Proteomes" id="UP000238730">
    <property type="component" value="Unassembled WGS sequence"/>
</dbReference>
<dbReference type="Pfam" id="PF02492">
    <property type="entry name" value="cobW"/>
    <property type="match status" value="1"/>
</dbReference>
<proteinExistence type="predicted"/>
<reference evidence="2 3" key="1">
    <citation type="submission" date="2016-12" db="EMBL/GenBank/DDBJ databases">
        <title>Diversity of luminous bacteria.</title>
        <authorList>
            <person name="Yoshizawa S."/>
            <person name="Kogure K."/>
        </authorList>
    </citation>
    <scope>NUCLEOTIDE SEQUENCE [LARGE SCALE GENOMIC DNA]</scope>
    <source>
        <strain evidence="2 3">LC1-200</strain>
    </source>
</reference>
<dbReference type="InterPro" id="IPR051316">
    <property type="entry name" value="Zinc-reg_GTPase_activator"/>
</dbReference>
<dbReference type="SUPFAM" id="SSF52540">
    <property type="entry name" value="P-loop containing nucleoside triphosphate hydrolases"/>
    <property type="match status" value="1"/>
</dbReference>